<dbReference type="Pfam" id="PF03828">
    <property type="entry name" value="PAP_assoc"/>
    <property type="match status" value="1"/>
</dbReference>
<comment type="caution">
    <text evidence="6">The sequence shown here is derived from an EMBL/GenBank/DDBJ whole genome shotgun (WGS) entry which is preliminary data.</text>
</comment>
<evidence type="ECO:0000313" key="6">
    <source>
        <dbReference type="EMBL" id="KAK8759971.1"/>
    </source>
</evidence>
<accession>A0AAQ4DBY1</accession>
<organism evidence="6 7">
    <name type="scientific">Amblyomma americanum</name>
    <name type="common">Lone star tick</name>
    <dbReference type="NCBI Taxonomy" id="6943"/>
    <lineage>
        <taxon>Eukaryota</taxon>
        <taxon>Metazoa</taxon>
        <taxon>Ecdysozoa</taxon>
        <taxon>Arthropoda</taxon>
        <taxon>Chelicerata</taxon>
        <taxon>Arachnida</taxon>
        <taxon>Acari</taxon>
        <taxon>Parasitiformes</taxon>
        <taxon>Ixodida</taxon>
        <taxon>Ixodoidea</taxon>
        <taxon>Ixodidae</taxon>
        <taxon>Amblyomminae</taxon>
        <taxon>Amblyomma</taxon>
    </lineage>
</organism>
<dbReference type="GO" id="GO:0046872">
    <property type="term" value="F:metal ion binding"/>
    <property type="evidence" value="ECO:0007669"/>
    <property type="project" value="UniProtKB-KW"/>
</dbReference>
<evidence type="ECO:0000256" key="1">
    <source>
        <dbReference type="ARBA" id="ARBA00022679"/>
    </source>
</evidence>
<dbReference type="GO" id="GO:0031123">
    <property type="term" value="P:RNA 3'-end processing"/>
    <property type="evidence" value="ECO:0007669"/>
    <property type="project" value="TreeGrafter"/>
</dbReference>
<comment type="similarity">
    <text evidence="4">Belongs to the DNA polymerase type-B-like family. GLD2 subfamily.</text>
</comment>
<keyword evidence="2" id="KW-0479">Metal-binding</keyword>
<feature type="non-terminal residue" evidence="6">
    <location>
        <position position="1"/>
    </location>
</feature>
<dbReference type="Gene3D" id="1.10.1410.10">
    <property type="match status" value="1"/>
</dbReference>
<gene>
    <name evidence="6" type="ORF">V5799_028762</name>
</gene>
<evidence type="ECO:0000256" key="3">
    <source>
        <dbReference type="ARBA" id="ARBA00022842"/>
    </source>
</evidence>
<dbReference type="EMBL" id="JARKHS020032497">
    <property type="protein sequence ID" value="KAK8759971.1"/>
    <property type="molecule type" value="Genomic_DNA"/>
</dbReference>
<dbReference type="PANTHER" id="PTHR12271:SF40">
    <property type="entry name" value="POLY(A) RNA POLYMERASE GLD2"/>
    <property type="match status" value="1"/>
</dbReference>
<keyword evidence="3" id="KW-0460">Magnesium</keyword>
<keyword evidence="7" id="KW-1185">Reference proteome</keyword>
<sequence>GRFQSDGDVRLLRLGEELPRWESSNTQSLGMLFVGFLNFYANRFSFSQSCVSVRLGAPLSRVEAVAHRTPGAGRAQWKYICIEEPFDHTNTARSVYDWDAYQQIVRAFHDTLECLEDGRGPECLLLPGLGK</sequence>
<evidence type="ECO:0000313" key="7">
    <source>
        <dbReference type="Proteomes" id="UP001321473"/>
    </source>
</evidence>
<name>A0AAQ4DBY1_AMBAM</name>
<reference evidence="6 7" key="1">
    <citation type="journal article" date="2023" name="Arcadia Sci">
        <title>De novo assembly of a long-read Amblyomma americanum tick genome.</title>
        <authorList>
            <person name="Chou S."/>
            <person name="Poskanzer K.E."/>
            <person name="Rollins M."/>
            <person name="Thuy-Boun P.S."/>
        </authorList>
    </citation>
    <scope>NUCLEOTIDE SEQUENCE [LARGE SCALE GENOMIC DNA]</scope>
    <source>
        <strain evidence="6">F_SG_1</strain>
        <tissue evidence="6">Salivary glands</tissue>
    </source>
</reference>
<proteinExistence type="inferred from homology"/>
<dbReference type="GO" id="GO:1990817">
    <property type="term" value="F:poly(A) RNA polymerase activity"/>
    <property type="evidence" value="ECO:0007669"/>
    <property type="project" value="TreeGrafter"/>
</dbReference>
<evidence type="ECO:0000256" key="4">
    <source>
        <dbReference type="ARBA" id="ARBA00038491"/>
    </source>
</evidence>
<dbReference type="AlphaFoldDB" id="A0AAQ4DBY1"/>
<feature type="domain" description="PAP-associated" evidence="5">
    <location>
        <begin position="28"/>
        <end position="90"/>
    </location>
</feature>
<evidence type="ECO:0000259" key="5">
    <source>
        <dbReference type="Pfam" id="PF03828"/>
    </source>
</evidence>
<dbReference type="SUPFAM" id="SSF81631">
    <property type="entry name" value="PAP/OAS1 substrate-binding domain"/>
    <property type="match status" value="1"/>
</dbReference>
<evidence type="ECO:0000256" key="2">
    <source>
        <dbReference type="ARBA" id="ARBA00022723"/>
    </source>
</evidence>
<protein>
    <recommendedName>
        <fullName evidence="5">PAP-associated domain-containing protein</fullName>
    </recommendedName>
</protein>
<dbReference type="PANTHER" id="PTHR12271">
    <property type="entry name" value="POLY A POLYMERASE CID PAP -RELATED"/>
    <property type="match status" value="1"/>
</dbReference>
<keyword evidence="1" id="KW-0808">Transferase</keyword>
<dbReference type="Proteomes" id="UP001321473">
    <property type="component" value="Unassembled WGS sequence"/>
</dbReference>
<dbReference type="InterPro" id="IPR002058">
    <property type="entry name" value="PAP_assoc"/>
</dbReference>